<evidence type="ECO:0000256" key="7">
    <source>
        <dbReference type="ARBA" id="ARBA00023002"/>
    </source>
</evidence>
<comment type="pathway">
    <text evidence="2">Amine and polyamine biosynthesis; carnitine biosynthesis.</text>
</comment>
<evidence type="ECO:0000259" key="10">
    <source>
        <dbReference type="Pfam" id="PF06155"/>
    </source>
</evidence>
<dbReference type="FunFam" id="3.30.2020.30:FF:000002">
    <property type="entry name" value="Putative gamma-butyrobetaine dioxygenase"/>
    <property type="match status" value="1"/>
</dbReference>
<keyword evidence="8" id="KW-0408">Iron</keyword>
<sequence>MRFLRSLVFHSSSPPGRFFSTAGCLYSQVNKALRVQIEKMESGKGVEIEWQSGEKSRFHSSWLRMNCQCSKCSQGHSGQRKLNVAKLPENISLAHVDISESSFVLKVSWKNEEEHTSVFPLDWLKQHSYSRQDIERQSVQRKFQAFQGKDIPSVNYHDIVNTDSGLLEWLLQVNHHGISVVKKVPSEEDSILKVARKMGPVLRTIYGEVFDVISTPKPINIAYSSSYLPLHMDLAYYQSPPGIQLLHCFRFDPQVAGGESIFLDVFAVAESFRETHPEEFNTLVRVPATFQKIHFERDYPVYLKYQRPHISLNHRKEIVAITWSPPFEGPLFVDEDDVEAYYNAYRKFNDAIEKSPLLLKFKLNEGELVAFNNIRVLHGRR</sequence>
<dbReference type="GO" id="GO:0005739">
    <property type="term" value="C:mitochondrion"/>
    <property type="evidence" value="ECO:0007669"/>
    <property type="project" value="TreeGrafter"/>
</dbReference>
<evidence type="ECO:0000259" key="9">
    <source>
        <dbReference type="Pfam" id="PF02668"/>
    </source>
</evidence>
<evidence type="ECO:0000256" key="2">
    <source>
        <dbReference type="ARBA" id="ARBA00005022"/>
    </source>
</evidence>
<dbReference type="AlphaFoldDB" id="A0A6P8IVY5"/>
<dbReference type="InterPro" id="IPR042098">
    <property type="entry name" value="TauD-like_sf"/>
</dbReference>
<dbReference type="UniPathway" id="UPA00118"/>
<proteinExistence type="inferred from homology"/>
<comment type="cofactor">
    <cofactor evidence="1">
        <name>Fe(2+)</name>
        <dbReference type="ChEBI" id="CHEBI:29033"/>
    </cofactor>
</comment>
<keyword evidence="5" id="KW-0124">Carnitine biosynthesis</keyword>
<dbReference type="GO" id="GO:0046872">
    <property type="term" value="F:metal ion binding"/>
    <property type="evidence" value="ECO:0007669"/>
    <property type="project" value="UniProtKB-KW"/>
</dbReference>
<dbReference type="Gene3D" id="3.30.2020.30">
    <property type="match status" value="1"/>
</dbReference>
<protein>
    <submittedName>
        <fullName evidence="12">Uncharacterized protein LOC116305659</fullName>
    </submittedName>
</protein>
<organism evidence="11 12">
    <name type="scientific">Actinia tenebrosa</name>
    <name type="common">Australian red waratah sea anemone</name>
    <dbReference type="NCBI Taxonomy" id="6105"/>
    <lineage>
        <taxon>Eukaryota</taxon>
        <taxon>Metazoa</taxon>
        <taxon>Cnidaria</taxon>
        <taxon>Anthozoa</taxon>
        <taxon>Hexacorallia</taxon>
        <taxon>Actiniaria</taxon>
        <taxon>Actiniidae</taxon>
        <taxon>Actinia</taxon>
    </lineage>
</organism>
<evidence type="ECO:0000313" key="11">
    <source>
        <dbReference type="Proteomes" id="UP000515163"/>
    </source>
</evidence>
<keyword evidence="4" id="KW-0479">Metal-binding</keyword>
<dbReference type="SUPFAM" id="SSF51197">
    <property type="entry name" value="Clavaminate synthase-like"/>
    <property type="match status" value="1"/>
</dbReference>
<name>A0A6P8IVY5_ACTTE</name>
<dbReference type="KEGG" id="aten:116305659"/>
<reference evidence="12" key="1">
    <citation type="submission" date="2025-08" db="UniProtKB">
        <authorList>
            <consortium name="RefSeq"/>
        </authorList>
    </citation>
    <scope>IDENTIFICATION</scope>
</reference>
<evidence type="ECO:0000256" key="5">
    <source>
        <dbReference type="ARBA" id="ARBA00022873"/>
    </source>
</evidence>
<evidence type="ECO:0000256" key="1">
    <source>
        <dbReference type="ARBA" id="ARBA00001954"/>
    </source>
</evidence>
<evidence type="ECO:0000256" key="6">
    <source>
        <dbReference type="ARBA" id="ARBA00022964"/>
    </source>
</evidence>
<evidence type="ECO:0000313" key="12">
    <source>
        <dbReference type="RefSeq" id="XP_031571476.1"/>
    </source>
</evidence>
<dbReference type="InterPro" id="IPR038492">
    <property type="entry name" value="GBBH-like_N_sf"/>
</dbReference>
<dbReference type="PANTHER" id="PTHR10696">
    <property type="entry name" value="GAMMA-BUTYROBETAINE HYDROXYLASE-RELATED"/>
    <property type="match status" value="1"/>
</dbReference>
<keyword evidence="6" id="KW-0223">Dioxygenase</keyword>
<feature type="non-terminal residue" evidence="12">
    <location>
        <position position="381"/>
    </location>
</feature>
<evidence type="ECO:0000256" key="3">
    <source>
        <dbReference type="ARBA" id="ARBA00008654"/>
    </source>
</evidence>
<accession>A0A6P8IVY5</accession>
<dbReference type="GeneID" id="116305659"/>
<dbReference type="GO" id="GO:0016706">
    <property type="term" value="F:2-oxoglutarate-dependent dioxygenase activity"/>
    <property type="evidence" value="ECO:0007669"/>
    <property type="project" value="UniProtKB-ARBA"/>
</dbReference>
<dbReference type="InterPro" id="IPR050411">
    <property type="entry name" value="AlphaKG_dependent_hydroxylases"/>
</dbReference>
<dbReference type="RefSeq" id="XP_031571476.1">
    <property type="nucleotide sequence ID" value="XM_031715616.1"/>
</dbReference>
<comment type="similarity">
    <text evidence="3">Belongs to the gamma-BBH/TMLD family.</text>
</comment>
<dbReference type="GO" id="GO:0045329">
    <property type="term" value="P:carnitine biosynthetic process"/>
    <property type="evidence" value="ECO:0007669"/>
    <property type="project" value="UniProtKB-UniPathway"/>
</dbReference>
<evidence type="ECO:0000256" key="4">
    <source>
        <dbReference type="ARBA" id="ARBA00022723"/>
    </source>
</evidence>
<feature type="domain" description="TauD/TfdA-like" evidence="9">
    <location>
        <begin position="148"/>
        <end position="381"/>
    </location>
</feature>
<feature type="domain" description="Gamma-butyrobetaine hydroxylase-like N-terminal" evidence="10">
    <location>
        <begin position="41"/>
        <end position="124"/>
    </location>
</feature>
<dbReference type="InterPro" id="IPR010376">
    <property type="entry name" value="GBBH-like_N"/>
</dbReference>
<keyword evidence="11" id="KW-1185">Reference proteome</keyword>
<dbReference type="InParanoid" id="A0A6P8IVY5"/>
<dbReference type="PANTHER" id="PTHR10696:SF25">
    <property type="entry name" value="OXIDOREDUCTASE AIM17-RELATED"/>
    <property type="match status" value="1"/>
</dbReference>
<dbReference type="Pfam" id="PF02668">
    <property type="entry name" value="TauD"/>
    <property type="match status" value="1"/>
</dbReference>
<keyword evidence="7" id="KW-0560">Oxidoreductase</keyword>
<dbReference type="Gene3D" id="3.60.130.10">
    <property type="entry name" value="Clavaminate synthase-like"/>
    <property type="match status" value="1"/>
</dbReference>
<dbReference type="InterPro" id="IPR003819">
    <property type="entry name" value="TauD/TfdA-like"/>
</dbReference>
<dbReference type="Pfam" id="PF06155">
    <property type="entry name" value="GBBH-like_N"/>
    <property type="match status" value="1"/>
</dbReference>
<gene>
    <name evidence="12" type="primary">LOC116305659</name>
</gene>
<dbReference type="Proteomes" id="UP000515163">
    <property type="component" value="Unplaced"/>
</dbReference>
<dbReference type="OrthoDB" id="406634at2759"/>
<evidence type="ECO:0000256" key="8">
    <source>
        <dbReference type="ARBA" id="ARBA00023004"/>
    </source>
</evidence>